<dbReference type="PANTHER" id="PTHR42904">
    <property type="entry name" value="NUDIX HYDROLASE, NUDC SUBFAMILY"/>
    <property type="match status" value="1"/>
</dbReference>
<evidence type="ECO:0000256" key="2">
    <source>
        <dbReference type="ARBA" id="ARBA00001947"/>
    </source>
</evidence>
<dbReference type="Gene3D" id="3.90.79.10">
    <property type="entry name" value="Nucleoside Triphosphate Pyrophosphohydrolase"/>
    <property type="match status" value="1"/>
</dbReference>
<comment type="similarity">
    <text evidence="3">Belongs to the Nudix hydrolase family. NudC subfamily.</text>
</comment>
<keyword evidence="5" id="KW-0479">Metal-binding</keyword>
<keyword evidence="13" id="KW-1185">Reference proteome</keyword>
<evidence type="ECO:0000256" key="8">
    <source>
        <dbReference type="ARBA" id="ARBA00023027"/>
    </source>
</evidence>
<dbReference type="Pfam" id="PF00293">
    <property type="entry name" value="NUDIX"/>
    <property type="match status" value="1"/>
</dbReference>
<protein>
    <recommendedName>
        <fullName evidence="4">NAD(+) diphosphatase</fullName>
        <ecNumber evidence="4">3.6.1.22</ecNumber>
    </recommendedName>
</protein>
<dbReference type="InterPro" id="IPR000086">
    <property type="entry name" value="NUDIX_hydrolase_dom"/>
</dbReference>
<dbReference type="EC" id="3.6.1.22" evidence="4"/>
<dbReference type="Pfam" id="PF09297">
    <property type="entry name" value="Zn_ribbon_NUD"/>
    <property type="match status" value="1"/>
</dbReference>
<evidence type="ECO:0000256" key="6">
    <source>
        <dbReference type="ARBA" id="ARBA00022801"/>
    </source>
</evidence>
<dbReference type="Gene3D" id="3.90.79.20">
    <property type="match status" value="1"/>
</dbReference>
<dbReference type="SUPFAM" id="SSF55811">
    <property type="entry name" value="Nudix"/>
    <property type="match status" value="1"/>
</dbReference>
<evidence type="ECO:0000256" key="10">
    <source>
        <dbReference type="SAM" id="MobiDB-lite"/>
    </source>
</evidence>
<sequence length="316" mass="33659">MPLPALNTFAGNPLDRAGDRRNDPAWLAEQEANPEALAMVLWNGAPLIEEEQTPRLAWLSLAHARDLSPRGEVFLGLWKEAPVFAVELGGSVDPASGPVQGLGQFQDMRTAAALLPGADAAMAGTAKSLFDWAGRHGFCAACGQASDSACGGWKRLCPACGTEHFPRVDPVVIMLPVYRGGPEPVCLLGRQASWPQGRMSALAGFLEPGETIEEACAREIAEEAGLTVSAVRYHSSQPWPFPSQLMIGLIAEVTDDQATPDQTELEAVAWVTRKEAANVLAGTHPIIKSPPPFAIAHTLLRAWVDGFDVSVSDQPA</sequence>
<comment type="cofactor">
    <cofactor evidence="1">
        <name>Mg(2+)</name>
        <dbReference type="ChEBI" id="CHEBI:18420"/>
    </cofactor>
</comment>
<evidence type="ECO:0000313" key="12">
    <source>
        <dbReference type="EMBL" id="QQQ17363.1"/>
    </source>
</evidence>
<dbReference type="EMBL" id="CP067977">
    <property type="protein sequence ID" value="QQQ17363.1"/>
    <property type="molecule type" value="Genomic_DNA"/>
</dbReference>
<comment type="catalytic activity">
    <reaction evidence="9">
        <text>a 5'-end NAD(+)-phospho-ribonucleoside in mRNA + H2O = a 5'-end phospho-adenosine-phospho-ribonucleoside in mRNA + beta-nicotinamide D-ribonucleotide + 2 H(+)</text>
        <dbReference type="Rhea" id="RHEA:60876"/>
        <dbReference type="Rhea" id="RHEA-COMP:15698"/>
        <dbReference type="Rhea" id="RHEA-COMP:15719"/>
        <dbReference type="ChEBI" id="CHEBI:14649"/>
        <dbReference type="ChEBI" id="CHEBI:15377"/>
        <dbReference type="ChEBI" id="CHEBI:15378"/>
        <dbReference type="ChEBI" id="CHEBI:144029"/>
        <dbReference type="ChEBI" id="CHEBI:144051"/>
    </reaction>
    <physiologicalReaction direction="left-to-right" evidence="9">
        <dbReference type="Rhea" id="RHEA:60877"/>
    </physiologicalReaction>
</comment>
<accession>A0ABX7BIJ0</accession>
<dbReference type="RefSeq" id="WP_201101700.1">
    <property type="nucleotide sequence ID" value="NZ_CP067977.1"/>
</dbReference>
<organism evidence="12 13">
    <name type="scientific">Brevundimonas vitisensis</name>
    <dbReference type="NCBI Taxonomy" id="2800818"/>
    <lineage>
        <taxon>Bacteria</taxon>
        <taxon>Pseudomonadati</taxon>
        <taxon>Pseudomonadota</taxon>
        <taxon>Alphaproteobacteria</taxon>
        <taxon>Caulobacterales</taxon>
        <taxon>Caulobacteraceae</taxon>
        <taxon>Brevundimonas</taxon>
    </lineage>
</organism>
<evidence type="ECO:0000256" key="7">
    <source>
        <dbReference type="ARBA" id="ARBA00022842"/>
    </source>
</evidence>
<keyword evidence="8" id="KW-0520">NAD</keyword>
<dbReference type="PANTHER" id="PTHR42904:SF6">
    <property type="entry name" value="NAD-CAPPED RNA HYDROLASE NUDT12"/>
    <property type="match status" value="1"/>
</dbReference>
<feature type="domain" description="Nudix hydrolase" evidence="11">
    <location>
        <begin position="166"/>
        <end position="294"/>
    </location>
</feature>
<dbReference type="NCBIfam" id="NF001299">
    <property type="entry name" value="PRK00241.1"/>
    <property type="match status" value="1"/>
</dbReference>
<keyword evidence="6 12" id="KW-0378">Hydrolase</keyword>
<comment type="cofactor">
    <cofactor evidence="2">
        <name>Zn(2+)</name>
        <dbReference type="ChEBI" id="CHEBI:29105"/>
    </cofactor>
</comment>
<dbReference type="PROSITE" id="PS51462">
    <property type="entry name" value="NUDIX"/>
    <property type="match status" value="1"/>
</dbReference>
<dbReference type="InterPro" id="IPR050241">
    <property type="entry name" value="NAD-cap_RNA_hydrolase_NudC"/>
</dbReference>
<dbReference type="Proteomes" id="UP000595448">
    <property type="component" value="Chromosome"/>
</dbReference>
<evidence type="ECO:0000313" key="13">
    <source>
        <dbReference type="Proteomes" id="UP000595448"/>
    </source>
</evidence>
<feature type="region of interest" description="Disordered" evidence="10">
    <location>
        <begin position="1"/>
        <end position="21"/>
    </location>
</feature>
<reference evidence="12 13" key="1">
    <citation type="submission" date="2021-01" db="EMBL/GenBank/DDBJ databases">
        <title>Brevundimonas vitis sp. nov., an bacterium isolated from grape (Vitis vinifera).</title>
        <authorList>
            <person name="Jiang L."/>
            <person name="Lee J."/>
        </authorList>
    </citation>
    <scope>NUCLEOTIDE SEQUENCE [LARGE SCALE GENOMIC DNA]</scope>
    <source>
        <strain evidence="12 13">GRTSA-9</strain>
    </source>
</reference>
<dbReference type="InterPro" id="IPR020084">
    <property type="entry name" value="NUDIX_hydrolase_CS"/>
</dbReference>
<dbReference type="CDD" id="cd03429">
    <property type="entry name" value="NUDIX_NADH_pyrophosphatase_Nudt13"/>
    <property type="match status" value="1"/>
</dbReference>
<evidence type="ECO:0000256" key="3">
    <source>
        <dbReference type="ARBA" id="ARBA00009595"/>
    </source>
</evidence>
<dbReference type="Pfam" id="PF09296">
    <property type="entry name" value="NUDIX-like"/>
    <property type="match status" value="1"/>
</dbReference>
<dbReference type="PROSITE" id="PS00893">
    <property type="entry name" value="NUDIX_BOX"/>
    <property type="match status" value="1"/>
</dbReference>
<keyword evidence="7" id="KW-0460">Magnesium</keyword>
<evidence type="ECO:0000256" key="4">
    <source>
        <dbReference type="ARBA" id="ARBA00012381"/>
    </source>
</evidence>
<evidence type="ECO:0000259" key="11">
    <source>
        <dbReference type="PROSITE" id="PS51462"/>
    </source>
</evidence>
<proteinExistence type="inferred from homology"/>
<evidence type="ECO:0000256" key="1">
    <source>
        <dbReference type="ARBA" id="ARBA00001946"/>
    </source>
</evidence>
<evidence type="ECO:0000256" key="9">
    <source>
        <dbReference type="ARBA" id="ARBA00023679"/>
    </source>
</evidence>
<evidence type="ECO:0000256" key="5">
    <source>
        <dbReference type="ARBA" id="ARBA00022723"/>
    </source>
</evidence>
<gene>
    <name evidence="12" type="primary">nudC</name>
    <name evidence="12" type="ORF">JIP62_08300</name>
</gene>
<dbReference type="InterPro" id="IPR049734">
    <property type="entry name" value="NudC-like_C"/>
</dbReference>
<dbReference type="GO" id="GO:0016787">
    <property type="term" value="F:hydrolase activity"/>
    <property type="evidence" value="ECO:0007669"/>
    <property type="project" value="UniProtKB-KW"/>
</dbReference>
<name>A0ABX7BIJ0_9CAUL</name>
<dbReference type="InterPro" id="IPR015376">
    <property type="entry name" value="Znr_NADH_PPase"/>
</dbReference>
<dbReference type="InterPro" id="IPR015375">
    <property type="entry name" value="NADH_PPase-like_N"/>
</dbReference>
<dbReference type="InterPro" id="IPR015797">
    <property type="entry name" value="NUDIX_hydrolase-like_dom_sf"/>
</dbReference>